<proteinExistence type="predicted"/>
<name>A0ABV9HH02_9MICO</name>
<dbReference type="RefSeq" id="WP_377136468.1">
    <property type="nucleotide sequence ID" value="NZ_JBHSFI010000004.1"/>
</dbReference>
<keyword evidence="2" id="KW-1185">Reference proteome</keyword>
<dbReference type="Proteomes" id="UP001596011">
    <property type="component" value="Unassembled WGS sequence"/>
</dbReference>
<sequence>MDRRDYELGASTEAQENFERVASRLEALIDQRDADVKAAMADYEASGVSEDYRAKEVRWNTVAGEVRGIIRTLRSSLEQNDATAQDAMTRARAAVDSIG</sequence>
<dbReference type="NCBIfam" id="NF035935">
    <property type="entry name" value="ESAT6_3"/>
    <property type="match status" value="1"/>
</dbReference>
<protein>
    <submittedName>
        <fullName evidence="1">Pore-forming ESAT-6 family protein</fullName>
    </submittedName>
</protein>
<dbReference type="EMBL" id="JBHSFI010000004">
    <property type="protein sequence ID" value="MFC4629437.1"/>
    <property type="molecule type" value="Genomic_DNA"/>
</dbReference>
<gene>
    <name evidence="1" type="ORF">ACFO6V_14425</name>
</gene>
<dbReference type="InterPro" id="IPR048032">
    <property type="entry name" value="ESAT6-like"/>
</dbReference>
<accession>A0ABV9HH02</accession>
<dbReference type="Gene3D" id="1.10.287.1060">
    <property type="entry name" value="ESAT-6-like"/>
    <property type="match status" value="1"/>
</dbReference>
<organism evidence="1 2">
    <name type="scientific">Promicromonospora alba</name>
    <dbReference type="NCBI Taxonomy" id="1616110"/>
    <lineage>
        <taxon>Bacteria</taxon>
        <taxon>Bacillati</taxon>
        <taxon>Actinomycetota</taxon>
        <taxon>Actinomycetes</taxon>
        <taxon>Micrococcales</taxon>
        <taxon>Promicromonosporaceae</taxon>
        <taxon>Promicromonospora</taxon>
    </lineage>
</organism>
<reference evidence="2" key="1">
    <citation type="journal article" date="2019" name="Int. J. Syst. Evol. Microbiol.">
        <title>The Global Catalogue of Microorganisms (GCM) 10K type strain sequencing project: providing services to taxonomists for standard genome sequencing and annotation.</title>
        <authorList>
            <consortium name="The Broad Institute Genomics Platform"/>
            <consortium name="The Broad Institute Genome Sequencing Center for Infectious Disease"/>
            <person name="Wu L."/>
            <person name="Ma J."/>
        </authorList>
    </citation>
    <scope>NUCLEOTIDE SEQUENCE [LARGE SCALE GENOMIC DNA]</scope>
    <source>
        <strain evidence="2">CCUG 42722</strain>
    </source>
</reference>
<comment type="caution">
    <text evidence="1">The sequence shown here is derived from an EMBL/GenBank/DDBJ whole genome shotgun (WGS) entry which is preliminary data.</text>
</comment>
<evidence type="ECO:0000313" key="2">
    <source>
        <dbReference type="Proteomes" id="UP001596011"/>
    </source>
</evidence>
<evidence type="ECO:0000313" key="1">
    <source>
        <dbReference type="EMBL" id="MFC4629437.1"/>
    </source>
</evidence>